<dbReference type="RefSeq" id="WP_089370003.1">
    <property type="nucleotide sequence ID" value="NZ_BMEP01000002.1"/>
</dbReference>
<dbReference type="SUPFAM" id="SSF51182">
    <property type="entry name" value="RmlC-like cupins"/>
    <property type="match status" value="1"/>
</dbReference>
<evidence type="ECO:0000313" key="2">
    <source>
        <dbReference type="Proteomes" id="UP000198379"/>
    </source>
</evidence>
<dbReference type="Gene3D" id="2.60.120.10">
    <property type="entry name" value="Jelly Rolls"/>
    <property type="match status" value="1"/>
</dbReference>
<sequence>MKIASLTKDLIYKDNKPSIQVLLETETSKEIRIAFKKGQHMKEHKTPFPIVVEVFEGEINFGVKGIQHLLSKGNLIALKGNIPHDLTATEDSIVRLSLNLKDSITRVQEVANS</sequence>
<name>A0A238W441_9FLAO</name>
<reference evidence="1 2" key="1">
    <citation type="submission" date="2017-06" db="EMBL/GenBank/DDBJ databases">
        <authorList>
            <person name="Kim H.J."/>
            <person name="Triplett B.A."/>
        </authorList>
    </citation>
    <scope>NUCLEOTIDE SEQUENCE [LARGE SCALE GENOMIC DNA]</scope>
    <source>
        <strain evidence="1 2">DSM 25597</strain>
    </source>
</reference>
<gene>
    <name evidence="1" type="ORF">SAMN06265376_101679</name>
</gene>
<accession>A0A238W441</accession>
<organism evidence="1 2">
    <name type="scientific">Dokdonia pacifica</name>
    <dbReference type="NCBI Taxonomy" id="1627892"/>
    <lineage>
        <taxon>Bacteria</taxon>
        <taxon>Pseudomonadati</taxon>
        <taxon>Bacteroidota</taxon>
        <taxon>Flavobacteriia</taxon>
        <taxon>Flavobacteriales</taxon>
        <taxon>Flavobacteriaceae</taxon>
        <taxon>Dokdonia</taxon>
    </lineage>
</organism>
<protein>
    <recommendedName>
        <fullName evidence="3">Cupin domain protein</fullName>
    </recommendedName>
</protein>
<dbReference type="Proteomes" id="UP000198379">
    <property type="component" value="Unassembled WGS sequence"/>
</dbReference>
<dbReference type="InterPro" id="IPR011051">
    <property type="entry name" value="RmlC_Cupin_sf"/>
</dbReference>
<evidence type="ECO:0000313" key="1">
    <source>
        <dbReference type="EMBL" id="SNR41385.1"/>
    </source>
</evidence>
<dbReference type="AlphaFoldDB" id="A0A238W441"/>
<evidence type="ECO:0008006" key="3">
    <source>
        <dbReference type="Google" id="ProtNLM"/>
    </source>
</evidence>
<dbReference type="OrthoDB" id="997205at2"/>
<proteinExistence type="predicted"/>
<dbReference type="InterPro" id="IPR014710">
    <property type="entry name" value="RmlC-like_jellyroll"/>
</dbReference>
<keyword evidence="2" id="KW-1185">Reference proteome</keyword>
<dbReference type="EMBL" id="FZNY01000001">
    <property type="protein sequence ID" value="SNR41385.1"/>
    <property type="molecule type" value="Genomic_DNA"/>
</dbReference>